<comment type="caution">
    <text evidence="3">The sequence shown here is derived from an EMBL/GenBank/DDBJ whole genome shotgun (WGS) entry which is preliminary data.</text>
</comment>
<proteinExistence type="predicted"/>
<protein>
    <submittedName>
        <fullName evidence="3">Exo-alpha-sialidase</fullName>
    </submittedName>
</protein>
<accession>A0A6H9Z982</accession>
<dbReference type="InterPro" id="IPR015943">
    <property type="entry name" value="WD40/YVTN_repeat-like_dom_sf"/>
</dbReference>
<dbReference type="Gene3D" id="2.120.10.10">
    <property type="match status" value="1"/>
</dbReference>
<dbReference type="RefSeq" id="WP_151556816.1">
    <property type="nucleotide sequence ID" value="NZ_WBMT01000001.1"/>
</dbReference>
<dbReference type="OrthoDB" id="127969at2"/>
<feature type="chain" id="PRO_5026142312" evidence="1">
    <location>
        <begin position="26"/>
        <end position="482"/>
    </location>
</feature>
<dbReference type="Proteomes" id="UP000468735">
    <property type="component" value="Unassembled WGS sequence"/>
</dbReference>
<dbReference type="SUPFAM" id="SSF50939">
    <property type="entry name" value="Sialidases"/>
    <property type="match status" value="2"/>
</dbReference>
<organism evidence="3 4">
    <name type="scientific">Actinomadura rudentiformis</name>
    <dbReference type="NCBI Taxonomy" id="359158"/>
    <lineage>
        <taxon>Bacteria</taxon>
        <taxon>Bacillati</taxon>
        <taxon>Actinomycetota</taxon>
        <taxon>Actinomycetes</taxon>
        <taxon>Streptosporangiales</taxon>
        <taxon>Thermomonosporaceae</taxon>
        <taxon>Actinomadura</taxon>
    </lineage>
</organism>
<evidence type="ECO:0000259" key="2">
    <source>
        <dbReference type="Pfam" id="PF13088"/>
    </source>
</evidence>
<dbReference type="InterPro" id="IPR036278">
    <property type="entry name" value="Sialidase_sf"/>
</dbReference>
<keyword evidence="1" id="KW-0732">Signal</keyword>
<dbReference type="InterPro" id="IPR011040">
    <property type="entry name" value="Sialidase"/>
</dbReference>
<name>A0A6H9Z982_9ACTN</name>
<dbReference type="Pfam" id="PF13088">
    <property type="entry name" value="BNR_2"/>
    <property type="match status" value="1"/>
</dbReference>
<evidence type="ECO:0000256" key="1">
    <source>
        <dbReference type="SAM" id="SignalP"/>
    </source>
</evidence>
<gene>
    <name evidence="3" type="ORF">F8566_00420</name>
</gene>
<dbReference type="Gene3D" id="2.130.10.10">
    <property type="entry name" value="YVTN repeat-like/Quinoprotein amine dehydrogenase"/>
    <property type="match status" value="1"/>
</dbReference>
<evidence type="ECO:0000313" key="4">
    <source>
        <dbReference type="Proteomes" id="UP000468735"/>
    </source>
</evidence>
<evidence type="ECO:0000313" key="3">
    <source>
        <dbReference type="EMBL" id="KAB2352215.1"/>
    </source>
</evidence>
<sequence>MWRRITLLAAAVPALAVFVPVDATSADVRVPATSRLSGPSPFANCAPGPRDHDKADGAIEPVLAADPSDPRRLAAVWPQDHQRGAVIAVTHDRGRTWQRSVVPGLTRCSGGVHEYVDEVAVTFTGDGALVVTGTVQKGDGATAGLSVRSADGARTWTRPAVITQETDPANGGFITVSTAADPRDHRVLYAVTMQFPPTERTTNRALLSRSVDGGRSWQPPRLLLEAGTRRLVSGHRLSVLDDGTLLNVYTLVQLRDGARDLSVQAVRSRDGGASWSRPRKVADLRTKWLFQDPESGDQVSHTTSLLSDTAVDRRTGRVYAVWQDARFSDGAADGVAMASSGDGGRTWTEPVKVNRTPATISPPNQQAFTVSVETGRDGTVAVAYSDFRHNDAGTPLLTDRWLALCSPRPVSCADPAATWRETRLTTTSFDMRKAPRIPDATSPRGFFLGEQMGLVANGRGFTTTWAAPDVPGRAAVHAANRR</sequence>
<reference evidence="3 4" key="1">
    <citation type="submission" date="2019-09" db="EMBL/GenBank/DDBJ databases">
        <title>Actinomadura physcomitrii sp. nov., a novel actinomycete isolated from moss [Physcomitrium sphaericum (Ludw) Fuernr].</title>
        <authorList>
            <person name="Zhuang X."/>
            <person name="Liu C."/>
        </authorList>
    </citation>
    <scope>NUCLEOTIDE SEQUENCE [LARGE SCALE GENOMIC DNA]</scope>
    <source>
        <strain evidence="3 4">HMC1</strain>
    </source>
</reference>
<keyword evidence="4" id="KW-1185">Reference proteome</keyword>
<feature type="signal peptide" evidence="1">
    <location>
        <begin position="1"/>
        <end position="25"/>
    </location>
</feature>
<dbReference type="CDD" id="cd15482">
    <property type="entry name" value="Sialidase_non-viral"/>
    <property type="match status" value="1"/>
</dbReference>
<feature type="domain" description="Sialidase" evidence="2">
    <location>
        <begin position="54"/>
        <end position="277"/>
    </location>
</feature>
<dbReference type="AlphaFoldDB" id="A0A6H9Z982"/>
<dbReference type="EMBL" id="WBMT01000001">
    <property type="protein sequence ID" value="KAB2352215.1"/>
    <property type="molecule type" value="Genomic_DNA"/>
</dbReference>